<protein>
    <recommendedName>
        <fullName evidence="5">W2 domain-containing protein</fullName>
    </recommendedName>
</protein>
<keyword evidence="2" id="KW-0010">Activator</keyword>
<accession>A0AB34GF51</accession>
<organism evidence="6 7">
    <name type="scientific">Eschrichtius robustus</name>
    <name type="common">California gray whale</name>
    <name type="synonym">Eschrichtius gibbosus</name>
    <dbReference type="NCBI Taxonomy" id="9764"/>
    <lineage>
        <taxon>Eukaryota</taxon>
        <taxon>Metazoa</taxon>
        <taxon>Chordata</taxon>
        <taxon>Craniata</taxon>
        <taxon>Vertebrata</taxon>
        <taxon>Euteleostomi</taxon>
        <taxon>Mammalia</taxon>
        <taxon>Eutheria</taxon>
        <taxon>Laurasiatheria</taxon>
        <taxon>Artiodactyla</taxon>
        <taxon>Whippomorpha</taxon>
        <taxon>Cetacea</taxon>
        <taxon>Mysticeti</taxon>
        <taxon>Eschrichtiidae</taxon>
        <taxon>Eschrichtius</taxon>
    </lineage>
</organism>
<sequence>MRPDQIRRRDSEVGAAASAGRPRGGCPGRNVGPECAPRRHRRRQWAGQVPLRPCPAWVTKRPRPLLGDVRVGGFGGRGGGAATTTAAASAAAAFAGGRANVRGGWAPGAKRLGACGPLAAAAATANNGVSREGAEGEEQPLRLPAVPKGVLGGSGLSVAGREAREGLDGETHEKERFDPTQFQDCIIQGLTETGTDLEAVAKFLDASGAKLDYRRYAETLFDILVAGGMLAPGGTLADDMMRTDVCVFAAQEDLETMQAFAQVFNKLIRRYKYLEKGFEDEVKKLLLFLKGFSESERNKLAMLTGVLLANGTLNASILNSLYNENLVKEGVSAAFAVKLFKSWINEKDINAVAASLRKVSMDNRLMIILYVKEEMKKNNIPEPVVIGIIWSSVMSTVEWNKKEELVAEQAIKHLKQYSPLLAAFTTQGQSELTLLLKIQEYCYDNIHFMKAFQKIVVLFYKGQGVPNPQTADHYRSAAYQEPGRTAGAEVLSEEPILKWYKDAHVAKGKSVFLEQMKKFVEWLKNAEEESESEAEEGD</sequence>
<dbReference type="SUPFAM" id="SSF48371">
    <property type="entry name" value="ARM repeat"/>
    <property type="match status" value="2"/>
</dbReference>
<dbReference type="Pfam" id="PF25504">
    <property type="entry name" value="HEAT_5MP1_2"/>
    <property type="match status" value="1"/>
</dbReference>
<dbReference type="InterPro" id="IPR057397">
    <property type="entry name" value="HEAT_5MP1_2"/>
</dbReference>
<feature type="compositionally biased region" description="Basic and acidic residues" evidence="4">
    <location>
        <begin position="1"/>
        <end position="12"/>
    </location>
</feature>
<gene>
    <name evidence="6" type="ORF">J1605_013066</name>
</gene>
<dbReference type="Gene3D" id="1.25.40.180">
    <property type="match status" value="2"/>
</dbReference>
<proteinExistence type="predicted"/>
<dbReference type="PANTHER" id="PTHR14208">
    <property type="entry name" value="BASIC LEUCINE ZIPPER AND W2 DOMAIN-CONTAINING PROTEIN"/>
    <property type="match status" value="1"/>
</dbReference>
<dbReference type="GO" id="GO:0005737">
    <property type="term" value="C:cytoplasm"/>
    <property type="evidence" value="ECO:0007669"/>
    <property type="project" value="TreeGrafter"/>
</dbReference>
<keyword evidence="1" id="KW-0805">Transcription regulation</keyword>
<dbReference type="GO" id="GO:0016020">
    <property type="term" value="C:membrane"/>
    <property type="evidence" value="ECO:0007669"/>
    <property type="project" value="TreeGrafter"/>
</dbReference>
<evidence type="ECO:0000313" key="6">
    <source>
        <dbReference type="EMBL" id="KAJ8778832.1"/>
    </source>
</evidence>
<dbReference type="EMBL" id="JAIQCJ010002233">
    <property type="protein sequence ID" value="KAJ8778832.1"/>
    <property type="molecule type" value="Genomic_DNA"/>
</dbReference>
<dbReference type="Pfam" id="PF02020">
    <property type="entry name" value="W2"/>
    <property type="match status" value="1"/>
</dbReference>
<evidence type="ECO:0000256" key="4">
    <source>
        <dbReference type="SAM" id="MobiDB-lite"/>
    </source>
</evidence>
<dbReference type="InterPro" id="IPR003307">
    <property type="entry name" value="W2_domain"/>
</dbReference>
<dbReference type="PROSITE" id="PS51363">
    <property type="entry name" value="W2"/>
    <property type="match status" value="1"/>
</dbReference>
<comment type="caution">
    <text evidence="6">The sequence shown here is derived from an EMBL/GenBank/DDBJ whole genome shotgun (WGS) entry which is preliminary data.</text>
</comment>
<evidence type="ECO:0000259" key="5">
    <source>
        <dbReference type="PROSITE" id="PS51363"/>
    </source>
</evidence>
<dbReference type="SMART" id="SM00515">
    <property type="entry name" value="eIF5C"/>
    <property type="match status" value="1"/>
</dbReference>
<evidence type="ECO:0000313" key="7">
    <source>
        <dbReference type="Proteomes" id="UP001159641"/>
    </source>
</evidence>
<feature type="domain" description="W2" evidence="5">
    <location>
        <begin position="330"/>
        <end position="533"/>
    </location>
</feature>
<dbReference type="AlphaFoldDB" id="A0AB34GF51"/>
<reference evidence="6 7" key="1">
    <citation type="submission" date="2022-11" db="EMBL/GenBank/DDBJ databases">
        <title>Whole genome sequence of Eschrichtius robustus ER-17-0199.</title>
        <authorList>
            <person name="Bruniche-Olsen A."/>
            <person name="Black A.N."/>
            <person name="Fields C.J."/>
            <person name="Walden K."/>
            <person name="Dewoody J.A."/>
        </authorList>
    </citation>
    <scope>NUCLEOTIDE SEQUENCE [LARGE SCALE GENOMIC DNA]</scope>
    <source>
        <strain evidence="6">ER-17-0199</strain>
        <tissue evidence="6">Blubber</tissue>
    </source>
</reference>
<dbReference type="InterPro" id="IPR051245">
    <property type="entry name" value="eIF5-mimic_regulator"/>
</dbReference>
<dbReference type="InterPro" id="IPR016024">
    <property type="entry name" value="ARM-type_fold"/>
</dbReference>
<dbReference type="Proteomes" id="UP001159641">
    <property type="component" value="Unassembled WGS sequence"/>
</dbReference>
<name>A0AB34GF51_ESCRO</name>
<evidence type="ECO:0000256" key="2">
    <source>
        <dbReference type="ARBA" id="ARBA00023159"/>
    </source>
</evidence>
<evidence type="ECO:0000256" key="3">
    <source>
        <dbReference type="ARBA" id="ARBA00023163"/>
    </source>
</evidence>
<keyword evidence="7" id="KW-1185">Reference proteome</keyword>
<keyword evidence="3" id="KW-0804">Transcription</keyword>
<dbReference type="PANTHER" id="PTHR14208:SF0">
    <property type="entry name" value="EIF5-MIMIC PROTEIN 2"/>
    <property type="match status" value="1"/>
</dbReference>
<feature type="region of interest" description="Disordered" evidence="4">
    <location>
        <begin position="1"/>
        <end position="46"/>
    </location>
</feature>
<evidence type="ECO:0000256" key="1">
    <source>
        <dbReference type="ARBA" id="ARBA00023015"/>
    </source>
</evidence>